<keyword evidence="2" id="KW-1185">Reference proteome</keyword>
<accession>A0ABN8SE76</accession>
<evidence type="ECO:0000313" key="1">
    <source>
        <dbReference type="EMBL" id="CAH3190006.1"/>
    </source>
</evidence>
<protein>
    <recommendedName>
        <fullName evidence="3">Nuclease HARBI1</fullName>
    </recommendedName>
</protein>
<sequence>MAGRQLHLLQSNLSLNRLNQLPRKRRTFRRQLDPLTSYTDSELRCRYRFGRDAINYIVGLVADDIMPETNRNHAVSAEMQVLITLKLGTWRQVRFFKAERDEIKQGLFRVGGFPCAIGCIDGTHVRITAPHENEPDFVNRKGYHSINVQAI</sequence>
<proteinExistence type="predicted"/>
<evidence type="ECO:0000313" key="2">
    <source>
        <dbReference type="Proteomes" id="UP001159427"/>
    </source>
</evidence>
<name>A0ABN8SE76_9CNID</name>
<dbReference type="Proteomes" id="UP001159427">
    <property type="component" value="Unassembled WGS sequence"/>
</dbReference>
<gene>
    <name evidence="1" type="ORF">PEVE_00019966</name>
</gene>
<dbReference type="EMBL" id="CALNXI010002689">
    <property type="protein sequence ID" value="CAH3190006.1"/>
    <property type="molecule type" value="Genomic_DNA"/>
</dbReference>
<organism evidence="1 2">
    <name type="scientific">Porites evermanni</name>
    <dbReference type="NCBI Taxonomy" id="104178"/>
    <lineage>
        <taxon>Eukaryota</taxon>
        <taxon>Metazoa</taxon>
        <taxon>Cnidaria</taxon>
        <taxon>Anthozoa</taxon>
        <taxon>Hexacorallia</taxon>
        <taxon>Scleractinia</taxon>
        <taxon>Fungiina</taxon>
        <taxon>Poritidae</taxon>
        <taxon>Porites</taxon>
    </lineage>
</organism>
<reference evidence="1 2" key="1">
    <citation type="submission" date="2022-05" db="EMBL/GenBank/DDBJ databases">
        <authorList>
            <consortium name="Genoscope - CEA"/>
            <person name="William W."/>
        </authorList>
    </citation>
    <scope>NUCLEOTIDE SEQUENCE [LARGE SCALE GENOMIC DNA]</scope>
</reference>
<evidence type="ECO:0008006" key="3">
    <source>
        <dbReference type="Google" id="ProtNLM"/>
    </source>
</evidence>
<comment type="caution">
    <text evidence="1">The sequence shown here is derived from an EMBL/GenBank/DDBJ whole genome shotgun (WGS) entry which is preliminary data.</text>
</comment>